<sequence>MHGRTEGLDQLGVLSESLGTDPVVCWNAPDVVDAESGVGGDDAADANGEDGTCYAQLLVGRSKSMGGTEEQGRGDVDVARVDEGE</sequence>
<accession>A0A9P5RGR1</accession>
<name>A0A9P5RGR1_9FUNG</name>
<evidence type="ECO:0000313" key="2">
    <source>
        <dbReference type="EMBL" id="KAF9131562.1"/>
    </source>
</evidence>
<feature type="non-terminal residue" evidence="2">
    <location>
        <position position="1"/>
    </location>
</feature>
<dbReference type="EMBL" id="JAAAUQ010001883">
    <property type="protein sequence ID" value="KAF9131562.1"/>
    <property type="molecule type" value="Genomic_DNA"/>
</dbReference>
<proteinExistence type="predicted"/>
<keyword evidence="3" id="KW-1185">Reference proteome</keyword>
<evidence type="ECO:0000313" key="3">
    <source>
        <dbReference type="Proteomes" id="UP000748756"/>
    </source>
</evidence>
<organism evidence="2 3">
    <name type="scientific">Linnemannia schmuckeri</name>
    <dbReference type="NCBI Taxonomy" id="64567"/>
    <lineage>
        <taxon>Eukaryota</taxon>
        <taxon>Fungi</taxon>
        <taxon>Fungi incertae sedis</taxon>
        <taxon>Mucoromycota</taxon>
        <taxon>Mortierellomycotina</taxon>
        <taxon>Mortierellomycetes</taxon>
        <taxon>Mortierellales</taxon>
        <taxon>Mortierellaceae</taxon>
        <taxon>Linnemannia</taxon>
    </lineage>
</organism>
<protein>
    <submittedName>
        <fullName evidence="2">Uncharacterized protein</fullName>
    </submittedName>
</protein>
<comment type="caution">
    <text evidence="2">The sequence shown here is derived from an EMBL/GenBank/DDBJ whole genome shotgun (WGS) entry which is preliminary data.</text>
</comment>
<feature type="region of interest" description="Disordered" evidence="1">
    <location>
        <begin position="63"/>
        <end position="85"/>
    </location>
</feature>
<dbReference type="AlphaFoldDB" id="A0A9P5RGR1"/>
<feature type="compositionally biased region" description="Basic and acidic residues" evidence="1">
    <location>
        <begin position="70"/>
        <end position="85"/>
    </location>
</feature>
<gene>
    <name evidence="2" type="ORF">BG015_003840</name>
</gene>
<reference evidence="2" key="1">
    <citation type="journal article" date="2020" name="Fungal Divers.">
        <title>Resolving the Mortierellaceae phylogeny through synthesis of multi-gene phylogenetics and phylogenomics.</title>
        <authorList>
            <person name="Vandepol N."/>
            <person name="Liber J."/>
            <person name="Desiro A."/>
            <person name="Na H."/>
            <person name="Kennedy M."/>
            <person name="Barry K."/>
            <person name="Grigoriev I.V."/>
            <person name="Miller A.N."/>
            <person name="O'Donnell K."/>
            <person name="Stajich J.E."/>
            <person name="Bonito G."/>
        </authorList>
    </citation>
    <scope>NUCLEOTIDE SEQUENCE</scope>
    <source>
        <strain evidence="2">NRRL 6426</strain>
    </source>
</reference>
<evidence type="ECO:0000256" key="1">
    <source>
        <dbReference type="SAM" id="MobiDB-lite"/>
    </source>
</evidence>
<dbReference type="Proteomes" id="UP000748756">
    <property type="component" value="Unassembled WGS sequence"/>
</dbReference>